<dbReference type="Pfam" id="PF09601">
    <property type="entry name" value="DUF2459"/>
    <property type="match status" value="1"/>
</dbReference>
<evidence type="ECO:0000313" key="1">
    <source>
        <dbReference type="EMBL" id="MBR0651288.1"/>
    </source>
</evidence>
<evidence type="ECO:0000313" key="2">
    <source>
        <dbReference type="Proteomes" id="UP000698752"/>
    </source>
</evidence>
<reference evidence="2" key="1">
    <citation type="journal article" date="2021" name="Syst. Appl. Microbiol.">
        <title>Roseomonas hellenica sp. nov., isolated from roots of wild-growing Alkanna tinctoria.</title>
        <authorList>
            <person name="Rat A."/>
            <person name="Naranjo H.D."/>
            <person name="Lebbe L."/>
            <person name="Cnockaert M."/>
            <person name="Krigas N."/>
            <person name="Grigoriadou K."/>
            <person name="Maloupa E."/>
            <person name="Willems A."/>
        </authorList>
    </citation>
    <scope>NUCLEOTIDE SEQUENCE [LARGE SCALE GENOMIC DNA]</scope>
    <source>
        <strain evidence="2">LMG 31159</strain>
    </source>
</reference>
<organism evidence="1 2">
    <name type="scientific">Neoroseomonas terrae</name>
    <dbReference type="NCBI Taxonomy" id="424799"/>
    <lineage>
        <taxon>Bacteria</taxon>
        <taxon>Pseudomonadati</taxon>
        <taxon>Pseudomonadota</taxon>
        <taxon>Alphaproteobacteria</taxon>
        <taxon>Acetobacterales</taxon>
        <taxon>Acetobacteraceae</taxon>
        <taxon>Neoroseomonas</taxon>
    </lineage>
</organism>
<proteinExistence type="predicted"/>
<dbReference type="RefSeq" id="WP_211869954.1">
    <property type="nucleotide sequence ID" value="NZ_JAAEDI010000017.1"/>
</dbReference>
<protein>
    <submittedName>
        <fullName evidence="1">DUF2459 domain-containing protein</fullName>
    </submittedName>
</protein>
<sequence length="205" mass="20976">MPHRRSFFSMVLLGACTSPGPAEDPRPLSQEAVLVTAQSWHLDLCLTAAAIGAGRLAPLAQGSPTAQAFAFGFGLESWMRAARPGSGEALGALAGGPAVVAIQALPGPAPVTAEESVALRLPYGGHAAIDAFIAGQLEVPLPPVPPGGSLLLPSRRRYSLRFTCNSWVMAALAAAGLPVPVSGVGLRREAMAALRVEAARQAGRS</sequence>
<dbReference type="EMBL" id="JAAEDI010000017">
    <property type="protein sequence ID" value="MBR0651288.1"/>
    <property type="molecule type" value="Genomic_DNA"/>
</dbReference>
<name>A0ABS5EJT0_9PROT</name>
<dbReference type="PROSITE" id="PS51257">
    <property type="entry name" value="PROKAR_LIPOPROTEIN"/>
    <property type="match status" value="1"/>
</dbReference>
<accession>A0ABS5EJT0</accession>
<keyword evidence="2" id="KW-1185">Reference proteome</keyword>
<comment type="caution">
    <text evidence="1">The sequence shown here is derived from an EMBL/GenBank/DDBJ whole genome shotgun (WGS) entry which is preliminary data.</text>
</comment>
<gene>
    <name evidence="1" type="ORF">GXW78_16570</name>
</gene>
<dbReference type="InterPro" id="IPR011727">
    <property type="entry name" value="CHP02117"/>
</dbReference>
<dbReference type="Proteomes" id="UP000698752">
    <property type="component" value="Unassembled WGS sequence"/>
</dbReference>